<keyword evidence="3" id="KW-1185">Reference proteome</keyword>
<keyword evidence="2" id="KW-0472">Membrane</keyword>
<evidence type="ECO:0000313" key="5">
    <source>
        <dbReference type="RefSeq" id="XP_012942389.1"/>
    </source>
</evidence>
<feature type="region of interest" description="Disordered" evidence="1">
    <location>
        <begin position="1"/>
        <end position="110"/>
    </location>
</feature>
<accession>A0ABM1A7K8</accession>
<dbReference type="GeneID" id="101848309"/>
<protein>
    <submittedName>
        <fullName evidence="4 5">Pollen-specific leucine-rich repeat extensin-like protein 1</fullName>
    </submittedName>
</protein>
<evidence type="ECO:0000256" key="2">
    <source>
        <dbReference type="SAM" id="Phobius"/>
    </source>
</evidence>
<evidence type="ECO:0000256" key="1">
    <source>
        <dbReference type="SAM" id="MobiDB-lite"/>
    </source>
</evidence>
<evidence type="ECO:0000313" key="3">
    <source>
        <dbReference type="Proteomes" id="UP000694888"/>
    </source>
</evidence>
<keyword evidence="2" id="KW-0812">Transmembrane</keyword>
<sequence>MVLTPFPDPPVGSSTDCSGGCRPKTPQQNKGGQVASQKKKGANNNKKKHFIVPKNEKNNGKQEGPTSGKAGQAQASVQKPQAVGQNGAAQRPQEKGRNSPAQKPPVKGHNGVVQHRQAFRQNGADHHRLLGGRPNGRVPHYVSVTHRGPSFQPPAMSRTGPSQRPLTVSTDNRVSEPLFVDAAAAAAAGAAPLVTPPALTVATQFMETDAPPPNCQAIYMSSYQAIQSSNFHCPISSANGVLAAQSMVRMASASPHTNYMMAAQPDPSHAPCQPPSLIYPMDTSTAPPIPHLPPPPHHLPSPGLLAPPPTPITPTPVRIEETLGMTKLASGQYIQHWGEDVWISVTIPVPDESREHGAGPHNKDQVMFIALEPERAGWLLIIALILVNLGIKRKIIT</sequence>
<organism evidence="3 4">
    <name type="scientific">Aplysia californica</name>
    <name type="common">California sea hare</name>
    <dbReference type="NCBI Taxonomy" id="6500"/>
    <lineage>
        <taxon>Eukaryota</taxon>
        <taxon>Metazoa</taxon>
        <taxon>Spiralia</taxon>
        <taxon>Lophotrochozoa</taxon>
        <taxon>Mollusca</taxon>
        <taxon>Gastropoda</taxon>
        <taxon>Heterobranchia</taxon>
        <taxon>Euthyneura</taxon>
        <taxon>Tectipleura</taxon>
        <taxon>Aplysiida</taxon>
        <taxon>Aplysioidea</taxon>
        <taxon>Aplysiidae</taxon>
        <taxon>Aplysia</taxon>
    </lineage>
</organism>
<evidence type="ECO:0000313" key="4">
    <source>
        <dbReference type="RefSeq" id="XP_012942388.1"/>
    </source>
</evidence>
<keyword evidence="2" id="KW-1133">Transmembrane helix</keyword>
<dbReference type="Proteomes" id="UP000694888">
    <property type="component" value="Unplaced"/>
</dbReference>
<dbReference type="RefSeq" id="XP_012942389.1">
    <property type="nucleotide sequence ID" value="XM_013086935.2"/>
</dbReference>
<name>A0ABM1A7K8_APLCA</name>
<feature type="compositionally biased region" description="Basic residues" evidence="1">
    <location>
        <begin position="37"/>
        <end position="51"/>
    </location>
</feature>
<reference evidence="4 5" key="1">
    <citation type="submission" date="2025-05" db="UniProtKB">
        <authorList>
            <consortium name="RefSeq"/>
        </authorList>
    </citation>
    <scope>IDENTIFICATION</scope>
</reference>
<dbReference type="RefSeq" id="XP_012942388.1">
    <property type="nucleotide sequence ID" value="XM_013086934.2"/>
</dbReference>
<feature type="compositionally biased region" description="Polar residues" evidence="1">
    <location>
        <begin position="25"/>
        <end position="36"/>
    </location>
</feature>
<gene>
    <name evidence="4 5" type="primary">LOC101848309</name>
</gene>
<feature type="transmembrane region" description="Helical" evidence="2">
    <location>
        <begin position="375"/>
        <end position="391"/>
    </location>
</feature>
<feature type="compositionally biased region" description="Pro residues" evidence="1">
    <location>
        <begin position="1"/>
        <end position="10"/>
    </location>
</feature>
<feature type="compositionally biased region" description="Polar residues" evidence="1">
    <location>
        <begin position="73"/>
        <end position="88"/>
    </location>
</feature>
<proteinExistence type="predicted"/>